<feature type="binding site" evidence="4">
    <location>
        <position position="119"/>
    </location>
    <ligand>
        <name>FAD</name>
        <dbReference type="ChEBI" id="CHEBI:57692"/>
    </ligand>
</feature>
<dbReference type="InterPro" id="IPR036188">
    <property type="entry name" value="FAD/NAD-bd_sf"/>
</dbReference>
<evidence type="ECO:0000256" key="3">
    <source>
        <dbReference type="ARBA" id="ARBA00022827"/>
    </source>
</evidence>
<dbReference type="AlphaFoldDB" id="A0A849ANQ0"/>
<comment type="cofactor">
    <cofactor evidence="4">
        <name>FAD</name>
        <dbReference type="ChEBI" id="CHEBI:57692"/>
    </cofactor>
    <text evidence="4">Binds 1 FAD per subunit.</text>
</comment>
<dbReference type="InterPro" id="IPR016156">
    <property type="entry name" value="FAD/NAD-linked_Rdtase_dimer_sf"/>
</dbReference>
<evidence type="ECO:0000256" key="2">
    <source>
        <dbReference type="ARBA" id="ARBA00022630"/>
    </source>
</evidence>
<feature type="binding site" evidence="4">
    <location>
        <position position="54"/>
    </location>
    <ligand>
        <name>FAD</name>
        <dbReference type="ChEBI" id="CHEBI:57692"/>
    </ligand>
</feature>
<comment type="similarity">
    <text evidence="1">Belongs to the class-I pyridine nucleotide-disulfide oxidoreductase family.</text>
</comment>
<evidence type="ECO:0000313" key="8">
    <source>
        <dbReference type="EMBL" id="NNG40938.1"/>
    </source>
</evidence>
<protein>
    <submittedName>
        <fullName evidence="8">NAD(P)/FAD-dependent oxidoreductase</fullName>
    </submittedName>
</protein>
<name>A0A849ANQ0_9MICO</name>
<dbReference type="PRINTS" id="PR00368">
    <property type="entry name" value="FADPNR"/>
</dbReference>
<dbReference type="Pfam" id="PF02852">
    <property type="entry name" value="Pyr_redox_dim"/>
    <property type="match status" value="1"/>
</dbReference>
<dbReference type="Gene3D" id="3.30.390.30">
    <property type="match status" value="1"/>
</dbReference>
<dbReference type="InterPro" id="IPR004099">
    <property type="entry name" value="Pyr_nucl-diS_OxRdtase_dimer"/>
</dbReference>
<evidence type="ECO:0000259" key="6">
    <source>
        <dbReference type="Pfam" id="PF02852"/>
    </source>
</evidence>
<dbReference type="GO" id="GO:0050660">
    <property type="term" value="F:flavin adenine dinucleotide binding"/>
    <property type="evidence" value="ECO:0007669"/>
    <property type="project" value="TreeGrafter"/>
</dbReference>
<keyword evidence="4" id="KW-0520">NAD</keyword>
<dbReference type="Pfam" id="PF07992">
    <property type="entry name" value="Pyr_redox_2"/>
    <property type="match status" value="1"/>
</dbReference>
<feature type="domain" description="FAD/NAD(P)-binding" evidence="7">
    <location>
        <begin position="8"/>
        <end position="321"/>
    </location>
</feature>
<dbReference type="GO" id="GO:0003955">
    <property type="term" value="F:NAD(P)H dehydrogenase (quinone) activity"/>
    <property type="evidence" value="ECO:0007669"/>
    <property type="project" value="TreeGrafter"/>
</dbReference>
<feature type="binding site" evidence="4">
    <location>
        <position position="306"/>
    </location>
    <ligand>
        <name>FAD</name>
        <dbReference type="ChEBI" id="CHEBI:57692"/>
    </ligand>
</feature>
<dbReference type="Proteomes" id="UP000557772">
    <property type="component" value="Unassembled WGS sequence"/>
</dbReference>
<evidence type="ECO:0000256" key="4">
    <source>
        <dbReference type="PIRSR" id="PIRSR000350-3"/>
    </source>
</evidence>
<comment type="caution">
    <text evidence="8">The sequence shown here is derived from an EMBL/GenBank/DDBJ whole genome shotgun (WGS) entry which is preliminary data.</text>
</comment>
<feature type="binding site" evidence="4">
    <location>
        <position position="268"/>
    </location>
    <ligand>
        <name>NAD(+)</name>
        <dbReference type="ChEBI" id="CHEBI:57540"/>
    </ligand>
</feature>
<keyword evidence="3 4" id="KW-0274">FAD</keyword>
<reference evidence="8 9" key="1">
    <citation type="submission" date="2020-05" db="EMBL/GenBank/DDBJ databases">
        <title>Flexivirga sp. ID2601S isolated from air conditioner.</title>
        <authorList>
            <person name="Kim D.H."/>
        </authorList>
    </citation>
    <scope>NUCLEOTIDE SEQUENCE [LARGE SCALE GENOMIC DNA]</scope>
    <source>
        <strain evidence="8 9">ID2601S</strain>
    </source>
</reference>
<dbReference type="SUPFAM" id="SSF55424">
    <property type="entry name" value="FAD/NAD-linked reductases, dimerisation (C-terminal) domain"/>
    <property type="match status" value="1"/>
</dbReference>
<dbReference type="Gene3D" id="3.50.50.60">
    <property type="entry name" value="FAD/NAD(P)-binding domain"/>
    <property type="match status" value="2"/>
</dbReference>
<dbReference type="PANTHER" id="PTHR43014:SF2">
    <property type="entry name" value="MERCURIC REDUCTASE"/>
    <property type="match status" value="1"/>
</dbReference>
<evidence type="ECO:0000313" key="9">
    <source>
        <dbReference type="Proteomes" id="UP000557772"/>
    </source>
</evidence>
<proteinExistence type="inferred from homology"/>
<feature type="binding site" evidence="4">
    <location>
        <position position="204"/>
    </location>
    <ligand>
        <name>NAD(+)</name>
        <dbReference type="ChEBI" id="CHEBI:57540"/>
    </ligand>
</feature>
<evidence type="ECO:0000256" key="1">
    <source>
        <dbReference type="ARBA" id="ARBA00007532"/>
    </source>
</evidence>
<evidence type="ECO:0000259" key="7">
    <source>
        <dbReference type="Pfam" id="PF07992"/>
    </source>
</evidence>
<feature type="domain" description="Pyridine nucleotide-disulphide oxidoreductase dimerisation" evidence="6">
    <location>
        <begin position="342"/>
        <end position="447"/>
    </location>
</feature>
<evidence type="ECO:0000256" key="5">
    <source>
        <dbReference type="PIRSR" id="PIRSR000350-4"/>
    </source>
</evidence>
<dbReference type="EMBL" id="JABENB010000003">
    <property type="protein sequence ID" value="NNG40938.1"/>
    <property type="molecule type" value="Genomic_DNA"/>
</dbReference>
<accession>A0A849ANQ0</accession>
<keyword evidence="2" id="KW-0285">Flavoprotein</keyword>
<feature type="disulfide bond" description="Redox-active" evidence="5">
    <location>
        <begin position="45"/>
        <end position="50"/>
    </location>
</feature>
<dbReference type="SUPFAM" id="SSF51905">
    <property type="entry name" value="FAD/NAD(P)-binding domain"/>
    <property type="match status" value="1"/>
</dbReference>
<feature type="binding site" evidence="4">
    <location>
        <begin position="181"/>
        <end position="188"/>
    </location>
    <ligand>
        <name>NAD(+)</name>
        <dbReference type="ChEBI" id="CHEBI:57540"/>
    </ligand>
</feature>
<keyword evidence="4" id="KW-0547">Nucleotide-binding</keyword>
<gene>
    <name evidence="8" type="ORF">HJ588_16895</name>
</gene>
<dbReference type="PIRSF" id="PIRSF000350">
    <property type="entry name" value="Mercury_reductase_MerA"/>
    <property type="match status" value="1"/>
</dbReference>
<dbReference type="InterPro" id="IPR023753">
    <property type="entry name" value="FAD/NAD-binding_dom"/>
</dbReference>
<keyword evidence="9" id="KW-1185">Reference proteome</keyword>
<dbReference type="RefSeq" id="WP_171157780.1">
    <property type="nucleotide sequence ID" value="NZ_JABENB010000003.1"/>
</dbReference>
<sequence length="460" mass="48510">MSQADTTFDVAVIGLGPGGEYLAGELATRGLRVLALDERLVGGECPYYGCIPSKMMLRAADSLSEARRTAQLAGSVGTVEPDWSIVARRIRDEATDDWDDQVAVDRLTGKGATVVKAHGRIEGPGRVSAGGTTYDIERAIVLNTGTAPAVPPIDGLADVAFWTNRDFMRLEELPASLIVLGGGAIGCEMAQVAARFGVQTTIVEGSPRLSGRDEPEVSDQLAQVFAEDGIDVKLGAAVQSVRGDDESVTVTLDDGTEVTAERILVATGRSLNIRDVGLDSVGVTADRSVPVDDRCRVTDGVWAIGDITGHGQFTHVSMYEAAIALRDIAGEDGPPADYRALPHVTFTEPEIAGVGMTEADARKALSRVAVGSTPVPETTRGWIDEFANQGFIKVVADAERGVLVGATVMGPHAGEVIGWLAVAVHGEVPIDKLRSMIYAYPTIHRGIEVALAGITEDREA</sequence>
<dbReference type="PRINTS" id="PR00411">
    <property type="entry name" value="PNDRDTASEI"/>
</dbReference>
<organism evidence="8 9">
    <name type="scientific">Flexivirga aerilata</name>
    <dbReference type="NCBI Taxonomy" id="1656889"/>
    <lineage>
        <taxon>Bacteria</taxon>
        <taxon>Bacillati</taxon>
        <taxon>Actinomycetota</taxon>
        <taxon>Actinomycetes</taxon>
        <taxon>Micrococcales</taxon>
        <taxon>Dermacoccaceae</taxon>
        <taxon>Flexivirga</taxon>
    </lineage>
</organism>
<dbReference type="PANTHER" id="PTHR43014">
    <property type="entry name" value="MERCURIC REDUCTASE"/>
    <property type="match status" value="1"/>
</dbReference>
<dbReference type="InterPro" id="IPR001100">
    <property type="entry name" value="Pyr_nuc-diS_OxRdtase"/>
</dbReference>